<protein>
    <recommendedName>
        <fullName evidence="1">Reverse transcriptase domain-containing protein</fullName>
    </recommendedName>
</protein>
<dbReference type="PROSITE" id="PS50878">
    <property type="entry name" value="RT_POL"/>
    <property type="match status" value="1"/>
</dbReference>
<dbReference type="InterPro" id="IPR021109">
    <property type="entry name" value="Peptidase_aspartic_dom_sf"/>
</dbReference>
<organism evidence="2 3">
    <name type="scientific">Rubus argutus</name>
    <name type="common">Southern blackberry</name>
    <dbReference type="NCBI Taxonomy" id="59490"/>
    <lineage>
        <taxon>Eukaryota</taxon>
        <taxon>Viridiplantae</taxon>
        <taxon>Streptophyta</taxon>
        <taxon>Embryophyta</taxon>
        <taxon>Tracheophyta</taxon>
        <taxon>Spermatophyta</taxon>
        <taxon>Magnoliopsida</taxon>
        <taxon>eudicotyledons</taxon>
        <taxon>Gunneridae</taxon>
        <taxon>Pentapetalae</taxon>
        <taxon>rosids</taxon>
        <taxon>fabids</taxon>
        <taxon>Rosales</taxon>
        <taxon>Rosaceae</taxon>
        <taxon>Rosoideae</taxon>
        <taxon>Rosoideae incertae sedis</taxon>
        <taxon>Rubus</taxon>
    </lineage>
</organism>
<dbReference type="InterPro" id="IPR000477">
    <property type="entry name" value="RT_dom"/>
</dbReference>
<evidence type="ECO:0000259" key="1">
    <source>
        <dbReference type="PROSITE" id="PS50878"/>
    </source>
</evidence>
<dbReference type="CDD" id="cd01647">
    <property type="entry name" value="RT_LTR"/>
    <property type="match status" value="1"/>
</dbReference>
<dbReference type="SUPFAM" id="SSF56672">
    <property type="entry name" value="DNA/RNA polymerases"/>
    <property type="match status" value="1"/>
</dbReference>
<dbReference type="EMBL" id="JBEDUW010000005">
    <property type="protein sequence ID" value="KAK9930088.1"/>
    <property type="molecule type" value="Genomic_DNA"/>
</dbReference>
<dbReference type="InterPro" id="IPR043128">
    <property type="entry name" value="Rev_trsase/Diguanyl_cyclase"/>
</dbReference>
<name>A0AAW1X2A7_RUBAR</name>
<dbReference type="Pfam" id="PF00078">
    <property type="entry name" value="RVT_1"/>
    <property type="match status" value="1"/>
</dbReference>
<dbReference type="Gene3D" id="3.30.70.270">
    <property type="match status" value="1"/>
</dbReference>
<dbReference type="Proteomes" id="UP001457282">
    <property type="component" value="Unassembled WGS sequence"/>
</dbReference>
<dbReference type="Gene3D" id="3.10.10.10">
    <property type="entry name" value="HIV Type 1 Reverse Transcriptase, subunit A, domain 1"/>
    <property type="match status" value="1"/>
</dbReference>
<dbReference type="AlphaFoldDB" id="A0AAW1X2A7"/>
<dbReference type="PANTHER" id="PTHR24559">
    <property type="entry name" value="TRANSPOSON TY3-I GAG-POL POLYPROTEIN"/>
    <property type="match status" value="1"/>
</dbReference>
<dbReference type="CDD" id="cd00303">
    <property type="entry name" value="retropepsin_like"/>
    <property type="match status" value="1"/>
</dbReference>
<dbReference type="InterPro" id="IPR043502">
    <property type="entry name" value="DNA/RNA_pol_sf"/>
</dbReference>
<dbReference type="InterPro" id="IPR053134">
    <property type="entry name" value="RNA-dir_DNA_polymerase"/>
</dbReference>
<proteinExistence type="predicted"/>
<evidence type="ECO:0000313" key="3">
    <source>
        <dbReference type="Proteomes" id="UP001457282"/>
    </source>
</evidence>
<keyword evidence="3" id="KW-1185">Reference proteome</keyword>
<dbReference type="PANTHER" id="PTHR24559:SF444">
    <property type="entry name" value="REVERSE TRANSCRIPTASE DOMAIN-CONTAINING PROTEIN"/>
    <property type="match status" value="1"/>
</dbReference>
<comment type="caution">
    <text evidence="2">The sequence shown here is derived from an EMBL/GenBank/DDBJ whole genome shotgun (WGS) entry which is preliminary data.</text>
</comment>
<accession>A0AAW1X2A7</accession>
<gene>
    <name evidence="2" type="ORF">M0R45_027145</name>
</gene>
<dbReference type="Gene3D" id="2.40.70.10">
    <property type="entry name" value="Acid Proteases"/>
    <property type="match status" value="1"/>
</dbReference>
<feature type="domain" description="Reverse transcriptase" evidence="1">
    <location>
        <begin position="260"/>
        <end position="439"/>
    </location>
</feature>
<evidence type="ECO:0000313" key="2">
    <source>
        <dbReference type="EMBL" id="KAK9930088.1"/>
    </source>
</evidence>
<reference evidence="2 3" key="1">
    <citation type="journal article" date="2023" name="G3 (Bethesda)">
        <title>A chromosome-length genome assembly and annotation of blackberry (Rubus argutus, cv. 'Hillquist').</title>
        <authorList>
            <person name="Bruna T."/>
            <person name="Aryal R."/>
            <person name="Dudchenko O."/>
            <person name="Sargent D.J."/>
            <person name="Mead D."/>
            <person name="Buti M."/>
            <person name="Cavallini A."/>
            <person name="Hytonen T."/>
            <person name="Andres J."/>
            <person name="Pham M."/>
            <person name="Weisz D."/>
            <person name="Mascagni F."/>
            <person name="Usai G."/>
            <person name="Natali L."/>
            <person name="Bassil N."/>
            <person name="Fernandez G.E."/>
            <person name="Lomsadze A."/>
            <person name="Armour M."/>
            <person name="Olukolu B."/>
            <person name="Poorten T."/>
            <person name="Britton C."/>
            <person name="Davik J."/>
            <person name="Ashrafi H."/>
            <person name="Aiden E.L."/>
            <person name="Borodovsky M."/>
            <person name="Worthington M."/>
        </authorList>
    </citation>
    <scope>NUCLEOTIDE SEQUENCE [LARGE SCALE GENOMIC DNA]</scope>
    <source>
        <strain evidence="2">PI 553951</strain>
    </source>
</reference>
<sequence length="448" mass="50614">MHKVLVDGGSSANIIFKSAYLKLDLPLENISRTVNPLIRFSGETVQPLGSIWLNVEVGQYPRSRKISTHILVVDCESSYKFILGRPTLCQIKACVCYHLLTLKFPTTAGVASIRGSQPMARSSYVQKTKPRQPHRDVCNMVTGNTAATDRPDDPREGAVIIQGKPQEEVESIILFPEKPDRTVKIGTGLPVPLRDGLIRLLKENASVFAWSYADMPGISTKIISHKLGIDPAYRPVRQKRRIGDQERCEAMKVEVDKLLSIGFIREVQYPQWLANPVLVKKPNWKWRMCIDFTDLNKACPKDSFPLPRIEQLVNSTAGHEALSFMDAYSGYNQIKLDLEDQEHTSFMTDHGLYCYNVLPFGLKNVGATYQRLVNRIFSRQIGRTMEVYVDDMLVKSLKQGDHLADLQETFSVFQDYGMKLNPEKCVFCVGEVKFLGFMVSHRGIEANP</sequence>